<keyword evidence="2" id="KW-0732">Signal</keyword>
<dbReference type="EMBL" id="JBHRZH010000022">
    <property type="protein sequence ID" value="MFC3764035.1"/>
    <property type="molecule type" value="Genomic_DNA"/>
</dbReference>
<dbReference type="Pfam" id="PF04151">
    <property type="entry name" value="PPC"/>
    <property type="match status" value="1"/>
</dbReference>
<reference evidence="5" key="1">
    <citation type="journal article" date="2019" name="Int. J. Syst. Evol. Microbiol.">
        <title>The Global Catalogue of Microorganisms (GCM) 10K type strain sequencing project: providing services to taxonomists for standard genome sequencing and annotation.</title>
        <authorList>
            <consortium name="The Broad Institute Genomics Platform"/>
            <consortium name="The Broad Institute Genome Sequencing Center for Infectious Disease"/>
            <person name="Wu L."/>
            <person name="Ma J."/>
        </authorList>
    </citation>
    <scope>NUCLEOTIDE SEQUENCE [LARGE SCALE GENOMIC DNA]</scope>
    <source>
        <strain evidence="5">CGMCC 4.7241</strain>
    </source>
</reference>
<evidence type="ECO:0000256" key="2">
    <source>
        <dbReference type="SAM" id="SignalP"/>
    </source>
</evidence>
<feature type="chain" id="PRO_5047460235" evidence="2">
    <location>
        <begin position="21"/>
        <end position="632"/>
    </location>
</feature>
<proteinExistence type="predicted"/>
<accession>A0ABV7YIY7</accession>
<protein>
    <submittedName>
        <fullName evidence="4">PPC domain-containing protein</fullName>
    </submittedName>
</protein>
<dbReference type="Proteomes" id="UP001595699">
    <property type="component" value="Unassembled WGS sequence"/>
</dbReference>
<evidence type="ECO:0000256" key="1">
    <source>
        <dbReference type="SAM" id="MobiDB-lite"/>
    </source>
</evidence>
<evidence type="ECO:0000259" key="3">
    <source>
        <dbReference type="Pfam" id="PF04151"/>
    </source>
</evidence>
<dbReference type="InterPro" id="IPR007280">
    <property type="entry name" value="Peptidase_C_arc/bac"/>
</dbReference>
<sequence length="632" mass="65754">MSFAVAIGAVALITPAFASAAPDDGTDVADRGYQRAAKAAPGKAPSGPNPYLALVKDRDKLDFAGWDRALAYKSKTRAQQKAKVRANAGAAAQQPILHDEEEPAGIYGGNDSQADAEVVNKFGTAKGKNPKARILGQLSHQVVPISALSPNTEDDGSIPLARDTGIEGSRGAIRTTGTIGDGPHGSAGSGSGDFDFYKIEVQAGKQIVADVDGRGLADSIVEIWDAEGNFLAGNDDENASTFDSLLRFTAPKTGVYYVEVAGFLSIPEDPFDSGSGPGADEEGAYQLTITSRTADVDYYSVPLRPGDVLGVTVKNGASHIDLFDPSGKQVMGSSQDASSIMPANTSLPGGGNALADHVAAVAGMHSIAITEGEGLYDVTVEAYRPPLEKEAKPQTLFLDFDGQRLNTNVVGGPGVRTLSPFRAFLGRWGLTRADEPAVVKQIVKTVKENLGSDSLAKNGKAKIVVRNSADNPDTFGNVNVSRVVVGGTIAESGINTIGIAQSIDPGNFGHEETALVLLDAISDPAGPEYSLNTYLTPASNRITFVGTAIGNIVSHEAGHYLGSWHTDSTNAVKNVMDEGGDFAGMYGVGPDNIGGTADDPDADLSSDVFSLFEGFTGTEDSLNRIAFGLTSK</sequence>
<evidence type="ECO:0000313" key="5">
    <source>
        <dbReference type="Proteomes" id="UP001595699"/>
    </source>
</evidence>
<name>A0ABV7YIY7_9ACTN</name>
<gene>
    <name evidence="4" type="ORF">ACFOUW_24590</name>
</gene>
<comment type="caution">
    <text evidence="4">The sequence shown here is derived from an EMBL/GenBank/DDBJ whole genome shotgun (WGS) entry which is preliminary data.</text>
</comment>
<dbReference type="Gene3D" id="2.60.120.380">
    <property type="match status" value="1"/>
</dbReference>
<organism evidence="4 5">
    <name type="scientific">Tenggerimyces flavus</name>
    <dbReference type="NCBI Taxonomy" id="1708749"/>
    <lineage>
        <taxon>Bacteria</taxon>
        <taxon>Bacillati</taxon>
        <taxon>Actinomycetota</taxon>
        <taxon>Actinomycetes</taxon>
        <taxon>Propionibacteriales</taxon>
        <taxon>Nocardioidaceae</taxon>
        <taxon>Tenggerimyces</taxon>
    </lineage>
</organism>
<keyword evidence="5" id="KW-1185">Reference proteome</keyword>
<feature type="region of interest" description="Disordered" evidence="1">
    <location>
        <begin position="91"/>
        <end position="112"/>
    </location>
</feature>
<dbReference type="RefSeq" id="WP_205116138.1">
    <property type="nucleotide sequence ID" value="NZ_JAFBCM010000001.1"/>
</dbReference>
<evidence type="ECO:0000313" key="4">
    <source>
        <dbReference type="EMBL" id="MFC3764035.1"/>
    </source>
</evidence>
<feature type="domain" description="Peptidase C-terminal archaeal/bacterial" evidence="3">
    <location>
        <begin position="193"/>
        <end position="262"/>
    </location>
</feature>
<feature type="signal peptide" evidence="2">
    <location>
        <begin position="1"/>
        <end position="20"/>
    </location>
</feature>